<dbReference type="Pfam" id="PF07059">
    <property type="entry name" value="EDR2_C"/>
    <property type="match status" value="1"/>
</dbReference>
<name>A0A7S0ZZW1_NOCSC</name>
<proteinExistence type="predicted"/>
<protein>
    <recommendedName>
        <fullName evidence="1">Protein ENHANCED DISEASE RESISTANCE 2 C-terminal domain-containing protein</fullName>
    </recommendedName>
</protein>
<dbReference type="AlphaFoldDB" id="A0A7S0ZZW1"/>
<gene>
    <name evidence="2" type="ORF">NSCI0253_LOCUS12466</name>
</gene>
<organism evidence="2">
    <name type="scientific">Noctiluca scintillans</name>
    <name type="common">Sea sparkle</name>
    <name type="synonym">Red tide dinoflagellate</name>
    <dbReference type="NCBI Taxonomy" id="2966"/>
    <lineage>
        <taxon>Eukaryota</taxon>
        <taxon>Sar</taxon>
        <taxon>Alveolata</taxon>
        <taxon>Dinophyceae</taxon>
        <taxon>Noctilucales</taxon>
        <taxon>Noctilucaceae</taxon>
        <taxon>Noctiluca</taxon>
    </lineage>
</organism>
<dbReference type="InterPro" id="IPR009769">
    <property type="entry name" value="EDR2_C"/>
</dbReference>
<evidence type="ECO:0000259" key="1">
    <source>
        <dbReference type="Pfam" id="PF07059"/>
    </source>
</evidence>
<accession>A0A7S0ZZW1</accession>
<reference evidence="2" key="1">
    <citation type="submission" date="2021-01" db="EMBL/GenBank/DDBJ databases">
        <authorList>
            <person name="Corre E."/>
            <person name="Pelletier E."/>
            <person name="Niang G."/>
            <person name="Scheremetjew M."/>
            <person name="Finn R."/>
            <person name="Kale V."/>
            <person name="Holt S."/>
            <person name="Cochrane G."/>
            <person name="Meng A."/>
            <person name="Brown T."/>
            <person name="Cohen L."/>
        </authorList>
    </citation>
    <scope>NUCLEOTIDE SEQUENCE</scope>
</reference>
<evidence type="ECO:0000313" key="2">
    <source>
        <dbReference type="EMBL" id="CAD8838118.1"/>
    </source>
</evidence>
<dbReference type="EMBL" id="HBFQ01017845">
    <property type="protein sequence ID" value="CAD8838118.1"/>
    <property type="molecule type" value="Transcribed_RNA"/>
</dbReference>
<sequence>MGNLPCISRAKYTPPDYPGLPDDSWLCNDLNESWLGTTVPQRSSSTEGVCWSQGDGTSFQVRCGPNYLEKKQKQGSAASLYDCVSLDVVRSDKIVNQVLGRLVPAPQSHTEAWSPGCGLPHTICFVINLPYTTNFAGEKPDDTGCSIVTVHTVTDETLRLNVENSSAAVRLFKEFCAKSDGPCVDRATSSTGGVLKGIATGENVDELGLPWVSQPMVRNYNGTPALMTRSAHVHKGPDGNWMEVDIDVRFWSYAARSALYNLRSYLTRAVVHIGFCVQGCGDDELPEGVLCAVRLWNLDIVKNPLEIFDEPFPARV</sequence>
<feature type="domain" description="Protein ENHANCED DISEASE RESISTANCE 2 C-terminal" evidence="1">
    <location>
        <begin position="51"/>
        <end position="299"/>
    </location>
</feature>
<dbReference type="PANTHER" id="PTHR31558">
    <property type="entry name" value="CW14 PROTEIN"/>
    <property type="match status" value="1"/>
</dbReference>